<sequence>MSGAMATCRLSCEILLETSDVMALKTVKQRPAGHRETPDRRCHDQHAFSLLTPSISTQSPQRQKGVHYLVESICIFASIVSMCSLRLLSPYRKGK</sequence>
<evidence type="ECO:0000313" key="2">
    <source>
        <dbReference type="EMBL" id="KAI5060160.1"/>
    </source>
</evidence>
<name>A0A9D4Z3S5_ADICA</name>
<proteinExistence type="predicted"/>
<keyword evidence="3" id="KW-1185">Reference proteome</keyword>
<protein>
    <submittedName>
        <fullName evidence="2">Uncharacterized protein</fullName>
    </submittedName>
</protein>
<keyword evidence="1" id="KW-0812">Transmembrane</keyword>
<dbReference type="AlphaFoldDB" id="A0A9D4Z3S5"/>
<evidence type="ECO:0000313" key="3">
    <source>
        <dbReference type="Proteomes" id="UP000886520"/>
    </source>
</evidence>
<feature type="transmembrane region" description="Helical" evidence="1">
    <location>
        <begin position="66"/>
        <end position="88"/>
    </location>
</feature>
<accession>A0A9D4Z3S5</accession>
<keyword evidence="1" id="KW-0472">Membrane</keyword>
<evidence type="ECO:0000256" key="1">
    <source>
        <dbReference type="SAM" id="Phobius"/>
    </source>
</evidence>
<dbReference type="EMBL" id="JABFUD020000024">
    <property type="protein sequence ID" value="KAI5060160.1"/>
    <property type="molecule type" value="Genomic_DNA"/>
</dbReference>
<keyword evidence="1" id="KW-1133">Transmembrane helix</keyword>
<organism evidence="2 3">
    <name type="scientific">Adiantum capillus-veneris</name>
    <name type="common">Maidenhair fern</name>
    <dbReference type="NCBI Taxonomy" id="13818"/>
    <lineage>
        <taxon>Eukaryota</taxon>
        <taxon>Viridiplantae</taxon>
        <taxon>Streptophyta</taxon>
        <taxon>Embryophyta</taxon>
        <taxon>Tracheophyta</taxon>
        <taxon>Polypodiopsida</taxon>
        <taxon>Polypodiidae</taxon>
        <taxon>Polypodiales</taxon>
        <taxon>Pteridineae</taxon>
        <taxon>Pteridaceae</taxon>
        <taxon>Vittarioideae</taxon>
        <taxon>Adiantum</taxon>
    </lineage>
</organism>
<reference evidence="2" key="1">
    <citation type="submission" date="2021-01" db="EMBL/GenBank/DDBJ databases">
        <title>Adiantum capillus-veneris genome.</title>
        <authorList>
            <person name="Fang Y."/>
            <person name="Liao Q."/>
        </authorList>
    </citation>
    <scope>NUCLEOTIDE SEQUENCE</scope>
    <source>
        <strain evidence="2">H3</strain>
        <tissue evidence="2">Leaf</tissue>
    </source>
</reference>
<dbReference type="Proteomes" id="UP000886520">
    <property type="component" value="Chromosome 24"/>
</dbReference>
<comment type="caution">
    <text evidence="2">The sequence shown here is derived from an EMBL/GenBank/DDBJ whole genome shotgun (WGS) entry which is preliminary data.</text>
</comment>
<gene>
    <name evidence="2" type="ORF">GOP47_0024580</name>
</gene>